<accession>A0ABV6CJJ9</accession>
<gene>
    <name evidence="2" type="ORF">ACFFIZ_07425</name>
</gene>
<dbReference type="InterPro" id="IPR001387">
    <property type="entry name" value="Cro/C1-type_HTH"/>
</dbReference>
<feature type="domain" description="HTH cro/C1-type" evidence="1">
    <location>
        <begin position="6"/>
        <end position="35"/>
    </location>
</feature>
<evidence type="ECO:0000313" key="2">
    <source>
        <dbReference type="EMBL" id="MFC0200156.1"/>
    </source>
</evidence>
<evidence type="ECO:0000313" key="3">
    <source>
        <dbReference type="Proteomes" id="UP001589795"/>
    </source>
</evidence>
<organism evidence="2 3">
    <name type="scientific">Paracoccus rhizosphaerae</name>
    <dbReference type="NCBI Taxonomy" id="1133347"/>
    <lineage>
        <taxon>Bacteria</taxon>
        <taxon>Pseudomonadati</taxon>
        <taxon>Pseudomonadota</taxon>
        <taxon>Alphaproteobacteria</taxon>
        <taxon>Rhodobacterales</taxon>
        <taxon>Paracoccaceae</taxon>
        <taxon>Paracoccus</taxon>
    </lineage>
</organism>
<dbReference type="Proteomes" id="UP001589795">
    <property type="component" value="Unassembled WGS sequence"/>
</dbReference>
<dbReference type="InterPro" id="IPR010982">
    <property type="entry name" value="Lambda_DNA-bd_dom_sf"/>
</dbReference>
<dbReference type="CDD" id="cd00093">
    <property type="entry name" value="HTH_XRE"/>
    <property type="match status" value="1"/>
</dbReference>
<evidence type="ECO:0000259" key="1">
    <source>
        <dbReference type="PROSITE" id="PS50943"/>
    </source>
</evidence>
<dbReference type="InterPro" id="IPR047675">
    <property type="entry name" value="Putative_zinc-bd"/>
</dbReference>
<sequence>MTGAELAAIRKAAGLSQTELAGRVGIGRHAVSYWECKREVERGAWAVERMAQVLALPDAPVIVPLRISFVERQQHGTADQDAAVLAMLQAVEDQVKAIRANRRVRCGAKTRKGAACRMRSEPGKRRCKFHGGKSTGAKTAEGKARIAEAQCRRWARWRWERRQ</sequence>
<dbReference type="PROSITE" id="PS50943">
    <property type="entry name" value="HTH_CROC1"/>
    <property type="match status" value="1"/>
</dbReference>
<keyword evidence="3" id="KW-1185">Reference proteome</keyword>
<dbReference type="SUPFAM" id="SSF47413">
    <property type="entry name" value="lambda repressor-like DNA-binding domains"/>
    <property type="match status" value="1"/>
</dbReference>
<comment type="caution">
    <text evidence="2">The sequence shown here is derived from an EMBL/GenBank/DDBJ whole genome shotgun (WGS) entry which is preliminary data.</text>
</comment>
<proteinExistence type="predicted"/>
<dbReference type="RefSeq" id="WP_378926437.1">
    <property type="nucleotide sequence ID" value="NZ_JAOTBE010000007.1"/>
</dbReference>
<reference evidence="2 3" key="1">
    <citation type="submission" date="2024-09" db="EMBL/GenBank/DDBJ databases">
        <authorList>
            <person name="Sun Q."/>
            <person name="Mori K."/>
        </authorList>
    </citation>
    <scope>NUCLEOTIDE SEQUENCE [LARGE SCALE GENOMIC DNA]</scope>
    <source>
        <strain evidence="2 3">CCM 7904</strain>
    </source>
</reference>
<dbReference type="EMBL" id="JBHLWQ010000064">
    <property type="protein sequence ID" value="MFC0200156.1"/>
    <property type="molecule type" value="Genomic_DNA"/>
</dbReference>
<dbReference type="Pfam" id="PF13560">
    <property type="entry name" value="HTH_31"/>
    <property type="match status" value="1"/>
</dbReference>
<name>A0ABV6CJJ9_9RHOB</name>
<dbReference type="Gene3D" id="1.10.260.40">
    <property type="entry name" value="lambda repressor-like DNA-binding domains"/>
    <property type="match status" value="1"/>
</dbReference>
<protein>
    <submittedName>
        <fullName evidence="2">HGGxSTG domain-containing protein</fullName>
    </submittedName>
</protein>
<dbReference type="NCBIfam" id="NF041373">
    <property type="entry name" value="HGG_STG"/>
    <property type="match status" value="1"/>
</dbReference>